<dbReference type="PANTHER" id="PTHR21567">
    <property type="entry name" value="CLASP"/>
    <property type="match status" value="1"/>
</dbReference>
<dbReference type="Proteomes" id="UP000827092">
    <property type="component" value="Unassembled WGS sequence"/>
</dbReference>
<proteinExistence type="predicted"/>
<dbReference type="GO" id="GO:0005881">
    <property type="term" value="C:cytoplasmic microtubule"/>
    <property type="evidence" value="ECO:0007669"/>
    <property type="project" value="TreeGrafter"/>
</dbReference>
<dbReference type="GO" id="GO:0008017">
    <property type="term" value="F:microtubule binding"/>
    <property type="evidence" value="ECO:0007669"/>
    <property type="project" value="TreeGrafter"/>
</dbReference>
<reference evidence="2 3" key="1">
    <citation type="journal article" date="2022" name="Nat. Ecol. Evol.">
        <title>A masculinizing supergene underlies an exaggerated male reproductive morph in a spider.</title>
        <authorList>
            <person name="Hendrickx F."/>
            <person name="De Corte Z."/>
            <person name="Sonet G."/>
            <person name="Van Belleghem S.M."/>
            <person name="Kostlbacher S."/>
            <person name="Vangestel C."/>
        </authorList>
    </citation>
    <scope>NUCLEOTIDE SEQUENCE [LARGE SCALE GENOMIC DNA]</scope>
    <source>
        <strain evidence="2">W744_W776</strain>
    </source>
</reference>
<sequence>MVRLQKHQLNYTMDGNRAHMTSDSDVERILMGLRKLWKSLLTKNESSPFFEQKLCRTKLVRFLAWHLCHPCERVRHDALDLLCGATPRLGDKTDALLGGVDVFSLLGNGASMKAKMKVFHFFRGYARRTQDLENFLETFRRLGLESISEDIRLSCIHGTCIVLDEEDIGDTLFRIIFPPLVSALAAQDESRTVLRAAYRTLRRIHDLIGDERFYSLMQEVGPKACDIYTQCLVFEERDPYVNIDLLDLSRLIGEYMQKMVRMGLRKAFGVVNAHFLENIATARDSHKADEVGNFVSALKRSHWDDLIIERHILDLVKLSTAFLAYLDRQVQLFGLDILKELATRVGYYLAPHIFNLADVLRETISSDNTQVTIKAKRVLHKLMGSVHPQTVIWELLRGWEPNHKVPVLRLIEGELRCFPYFNFDLASLCATLASEIEDPDPEVRSASRDCVRLLLNIIRNSPVPTEEDKAVRLLMRNPAMNWETLMSVGISGRANNFLADSFQSECNTTAQSTPLSKSILVPDLSLNYSSRSFQGLCNEEKSNENTLESVPARKAHSTTHEENLMFQEGKSFVSRNCKSTSNFMKEENGKQVSDKNFAQERLFVMKQFNILDKVEDQLTFPSPIMPEQNGDNLLTTSSNTCEGMLPHCHDGGDGLQREYVYCFHDDKDVNEESDAKNERGDWNYFSAEDQFLSESDCTLISSSSYDPKEHNLDDISSGCQVQNLDSKQYNFNILRTSTPMTEVNIKELDEFEAYENELLEVVTPTWITIPCDDETGKISVTKNSPTTSVSVKSKESSTYKKSNSYRKDSNQIEDGKVTRVRSSNLIKDKIYKDPVTSKPDNFQGSFQSKERDSLGNITSKSDSMPQSLNKSSFSPPCKQNKPARLLKNMTCKGASKGSQLTSKAEDLCLSEYTNYQDDENESSVCSDSTTLNPLNFELADVPSDHMSPDEGFNASEDFTYENNEKEGETPTKDIEENHEDDRKDELRPDGSSERYVGKVEFSDENVEENFVVESPERRIASKSKNLTEIKDPKPTKSFLKKGSKRPSTMSPNHGPSKGKEIPRTPQDSTFAQESVLRNGQRETNSNKKASTTVRAKIAMLFAKAKSTVTNKKRSASFPSKIVNSEQSSDDILEECGEEQVSPYSEGQFSKCPWRQELEFASKGAPPAWVKKLEKDVSNMQPFPSTEAAEKGLKKALEDLEGLPWRPKEAALGELVRFSLHHPSLLEEELGRVTSALCAELQNQKSSISGRAVVVAGLLFQAMGKRMENKLRAIVGALLKKSCNRTLAAHFQIVIKSLSRIVSSSNPHKVVMAFINEESSHANKASRETAAQFLCNLTETLGATGCLSGTSLPGPVIKCAANFVIDRSPLTRYCGKRMFQVLVKHPKFNKLKDHHLDVDTAHDLKTLIEFIREKGVDEEPLPINFIK</sequence>
<feature type="compositionally biased region" description="Basic and acidic residues" evidence="1">
    <location>
        <begin position="962"/>
        <end position="1000"/>
    </location>
</feature>
<dbReference type="EMBL" id="JAFNEN010000004">
    <property type="protein sequence ID" value="KAG8201566.1"/>
    <property type="molecule type" value="Genomic_DNA"/>
</dbReference>
<feature type="region of interest" description="Disordered" evidence="1">
    <location>
        <begin position="783"/>
        <end position="812"/>
    </location>
</feature>
<evidence type="ECO:0008006" key="4">
    <source>
        <dbReference type="Google" id="ProtNLM"/>
    </source>
</evidence>
<feature type="compositionally biased region" description="Basic and acidic residues" evidence="1">
    <location>
        <begin position="1022"/>
        <end position="1034"/>
    </location>
</feature>
<comment type="caution">
    <text evidence="2">The sequence shown here is derived from an EMBL/GenBank/DDBJ whole genome shotgun (WGS) entry which is preliminary data.</text>
</comment>
<name>A0AAV6W2N3_9ARAC</name>
<evidence type="ECO:0000313" key="3">
    <source>
        <dbReference type="Proteomes" id="UP000827092"/>
    </source>
</evidence>
<organism evidence="2 3">
    <name type="scientific">Oedothorax gibbosus</name>
    <dbReference type="NCBI Taxonomy" id="931172"/>
    <lineage>
        <taxon>Eukaryota</taxon>
        <taxon>Metazoa</taxon>
        <taxon>Ecdysozoa</taxon>
        <taxon>Arthropoda</taxon>
        <taxon>Chelicerata</taxon>
        <taxon>Arachnida</taxon>
        <taxon>Araneae</taxon>
        <taxon>Araneomorphae</taxon>
        <taxon>Entelegynae</taxon>
        <taxon>Araneoidea</taxon>
        <taxon>Linyphiidae</taxon>
        <taxon>Erigoninae</taxon>
        <taxon>Oedothorax</taxon>
    </lineage>
</organism>
<feature type="compositionally biased region" description="Polar residues" evidence="1">
    <location>
        <begin position="855"/>
        <end position="874"/>
    </location>
</feature>
<dbReference type="PANTHER" id="PTHR21567:SF87">
    <property type="entry name" value="CRESCERIN-LIKE PROTEIN CHE-12"/>
    <property type="match status" value="1"/>
</dbReference>
<dbReference type="InterPro" id="IPR011989">
    <property type="entry name" value="ARM-like"/>
</dbReference>
<accession>A0AAV6W2N3</accession>
<feature type="region of interest" description="Disordered" evidence="1">
    <location>
        <begin position="830"/>
        <end position="881"/>
    </location>
</feature>
<dbReference type="Gene3D" id="1.25.10.10">
    <property type="entry name" value="Leucine-rich Repeat Variant"/>
    <property type="match status" value="2"/>
</dbReference>
<feature type="region of interest" description="Disordered" evidence="1">
    <location>
        <begin position="939"/>
        <end position="1000"/>
    </location>
</feature>
<gene>
    <name evidence="2" type="ORF">JTE90_011237</name>
</gene>
<feature type="compositionally biased region" description="Polar residues" evidence="1">
    <location>
        <begin position="838"/>
        <end position="847"/>
    </location>
</feature>
<feature type="compositionally biased region" description="Polar residues" evidence="1">
    <location>
        <begin position="1065"/>
        <end position="1093"/>
    </location>
</feature>
<evidence type="ECO:0000256" key="1">
    <source>
        <dbReference type="SAM" id="MobiDB-lite"/>
    </source>
</evidence>
<dbReference type="InterPro" id="IPR016024">
    <property type="entry name" value="ARM-type_fold"/>
</dbReference>
<feature type="region of interest" description="Disordered" evidence="1">
    <location>
        <begin position="1022"/>
        <end position="1093"/>
    </location>
</feature>
<keyword evidence="3" id="KW-1185">Reference proteome</keyword>
<dbReference type="SUPFAM" id="SSF48371">
    <property type="entry name" value="ARM repeat"/>
    <property type="match status" value="2"/>
</dbReference>
<dbReference type="GO" id="GO:0005929">
    <property type="term" value="C:cilium"/>
    <property type="evidence" value="ECO:0007669"/>
    <property type="project" value="TreeGrafter"/>
</dbReference>
<dbReference type="GO" id="GO:0000226">
    <property type="term" value="P:microtubule cytoskeleton organization"/>
    <property type="evidence" value="ECO:0007669"/>
    <property type="project" value="TreeGrafter"/>
</dbReference>
<evidence type="ECO:0000313" key="2">
    <source>
        <dbReference type="EMBL" id="KAG8201566.1"/>
    </source>
</evidence>
<protein>
    <recommendedName>
        <fullName evidence="4">TOG array regulator of axonemal microtubules protein 1</fullName>
    </recommendedName>
</protein>